<dbReference type="PROSITE" id="PS50026">
    <property type="entry name" value="EGF_3"/>
    <property type="match status" value="1"/>
</dbReference>
<feature type="domain" description="HYR" evidence="6">
    <location>
        <begin position="1238"/>
        <end position="1316"/>
    </location>
</feature>
<dbReference type="OrthoDB" id="10045365at2759"/>
<feature type="domain" description="HYR" evidence="6">
    <location>
        <begin position="914"/>
        <end position="992"/>
    </location>
</feature>
<evidence type="ECO:0000259" key="4">
    <source>
        <dbReference type="PROSITE" id="PS50024"/>
    </source>
</evidence>
<dbReference type="SMART" id="SM00181">
    <property type="entry name" value="EGF"/>
    <property type="match status" value="2"/>
</dbReference>
<feature type="domain" description="HYR" evidence="6">
    <location>
        <begin position="1400"/>
        <end position="1478"/>
    </location>
</feature>
<dbReference type="OMA" id="ATDNCDQ"/>
<feature type="domain" description="HYR" evidence="6">
    <location>
        <begin position="264"/>
        <end position="346"/>
    </location>
</feature>
<feature type="domain" description="HYR" evidence="6">
    <location>
        <begin position="1479"/>
        <end position="1561"/>
    </location>
</feature>
<evidence type="ECO:0000259" key="5">
    <source>
        <dbReference type="PROSITE" id="PS50026"/>
    </source>
</evidence>
<feature type="domain" description="HYR" evidence="6">
    <location>
        <begin position="509"/>
        <end position="587"/>
    </location>
</feature>
<sequence length="2118" mass="225528">MDTCMFTIEIIAEGAPNITCPFPVSNLGTDLGVSSAVVLWSPAPSAADDVDTLTADNITCVDADGNNVMSGGTFDVGITTVTCSVIDSDSNLNVCRFTIEVVDDEIPIFLSVPDDINITTDAGQSFGTPNWDLPTASDNNGNFTLMCSHQPGDTFDIGTTTVTCTVTDQAGNTATVTFNVTVFDDEMPIFLNVPDNINVTTDDGESFGTPNWDLPTASDNGGNFTLTCSDQPGNTFDIGTTRVTCTVIDQAGNTATVKFNVTVIDDEMPIFLSVPENINVTTEAGQSFGTPNWDLPTASDNSGNFTLSCSHQPGATFDLGATSVTCTVTDQAGNSATVKFNVTVIDDELPIFLSVPEDINITTDAGQSFGTPNWDLPTASDNSGNFTLTCSHQPGDTFDIGTTTVTCTIMDAAGNTATVTFNIIVIDDEKPIFLSVPENINVTTAAGQSFGTPNWDLPTASDNSGNFTLSCSQQPGDTFDIGTTTVTCTVTDEAGNTATVKFNVTVIDDEMPIFLSIPENINITTDDGQSFGTPNWDLPTASDNSSNFTLTCSHQPGDTFDIGTTTVTCTIMDEAGNTATVTFNIIVIDDEKPIFLSVPENINVTTDAGQSFGTPNWDLPTASDNSGNFTLTCSHQPGDTFDIGTTTVTCTVTDEAGNPATVKFNVTVIDDEMPIFLSIPENINITTDDGQSFGTPNWDLPTASDNSGNFTLTCSHQPGDTFDIGTTTVTCTVTDEAGNTATVTFNIIVIDDKMPVFLSVPENINITTDAGQSFGTPNWDLPTASDNSGNFTLTCSHQPGDTFDIGTTTVTCTVTDQAGNSATVKFNVTVIDDEMPILLSVPENINITTDEGQSFGTPNWDLPTASDNSGNFTLTCSHQPGDTFDIGATTVTCTVTDEAGNTATVTLNIIVIDDEKPIFLSVPENISVTTDAGQSFGTPNWDLPTASDNSGNFTLTCSHQPGDTFDIGTTTVSCTVMDEAGNTATVRFNVTVIDDKMPLFLSVPENMNITTDDGQSFGTPNWDLPTANDNSGNVTLTCSHQPGDTFDIGTTTVTCTVTDEAGNTATVTFNIIVIDDKKPIFLSVLENINITTDAGQSFGTPNWDLPTASDNSGNLTLTCSHQPGDTIDIGTMTVSCTVMDEAGNTATVRFNVTVIDDELPIFLSVPENINITTDDGQSFGTPNWDLPTASDNSGNFTLRCSHQPGDTFDIGTTTVTCTVTDEAGNTATVTFNIIVIDDKMPVFLSVPENINITTDPGQSFGTPNWDLPTASDSSGNFTLTCSHQPGDPFDIGTTTVTCTVTDQAGNTATVKFNVTVIDDEMPILLSVPENINITTDDGLSFGTPKWDLPTASDNSGNFTLTCSHQPGDAFDIGTTTVTCTIMDEAGNTATVTFNIVVIDDETPIFVSVPHDITITTDDGESFGTPTWDFPTVSGNSGNFTLTCSRQPGDTFGIETTMVTCTVTDEAGNTATVKFYVTVIDEEKPIFLSVLDNINITTEDGQSFGTPNWDLPTASDNSGNFTLTCSHQPGDTFDIGTTTVTCAVTDEVGNTATAKFNITVIDDENPIFLSIPENINITTDAGQSFGTPNWDLPTVSDNSGNFTLTCSHQPGDTFDIGTMTVTCAVTDKAGNTAMLQFDVVVSDNQAPIFLETPGSIYLETDPGEAFGTAAWTVPTVADNSGNFTLTSSHRSGETFDLGPTTVTYTATDGGGNTASVEFVVHIIDNEVPIFLSSPGDITISLKGGAYWNPPTASDNSGNYTISGSHSPGDTFSLGATTVIYTATDASGNTATVQFVVYVTDECDPGNSTCPGDLNCIFIVGKYTCDCPYGSRRLENTSSCIGAIEFRTTIVIVEFVYPNLVIPATFPDELLDPTTDTFKNMQADLERILTEVYRQLYLFIRVRIYSFFRGSIGLNIVVTFDNRTNATLPMVADTLNDSITRGELLSASIYKVTPSSIKALEIVCGNGFCLNGGTCIPDASNYASTCRCLPGYFGARCNETIFDFGTEQPPPTASPDSSLTIILTVLGCIFLVVLLLLCCCFWFCLVAVKRRRQRHQQMYQSEDSIENTDPYAYDPRMTPRSMKQASCRPVGLFAPYVATGNEAQEQMERYPYAERQYHRY</sequence>
<keyword evidence="1" id="KW-0677">Repeat</keyword>
<feature type="domain" description="HYR" evidence="6">
    <location>
        <begin position="993"/>
        <end position="1075"/>
    </location>
</feature>
<evidence type="ECO:0000313" key="8">
    <source>
        <dbReference type="Proteomes" id="UP000887568"/>
    </source>
</evidence>
<feature type="domain" description="HYR" evidence="6">
    <location>
        <begin position="1641"/>
        <end position="1723"/>
    </location>
</feature>
<dbReference type="PANTHER" id="PTHR24273:SF32">
    <property type="entry name" value="HYALIN"/>
    <property type="match status" value="1"/>
</dbReference>
<name>A0A914BFT1_PATMI</name>
<evidence type="ECO:0000256" key="3">
    <source>
        <dbReference type="SAM" id="Phobius"/>
    </source>
</evidence>
<dbReference type="InterPro" id="IPR003410">
    <property type="entry name" value="HYR_dom"/>
</dbReference>
<dbReference type="Proteomes" id="UP000887568">
    <property type="component" value="Unplaced"/>
</dbReference>
<evidence type="ECO:0008006" key="9">
    <source>
        <dbReference type="Google" id="ProtNLM"/>
    </source>
</evidence>
<feature type="disulfide bond" evidence="2">
    <location>
        <begin position="1967"/>
        <end position="1984"/>
    </location>
</feature>
<feature type="domain" description="HYR" evidence="6">
    <location>
        <begin position="833"/>
        <end position="913"/>
    </location>
</feature>
<dbReference type="PROSITE" id="PS00022">
    <property type="entry name" value="EGF_1"/>
    <property type="match status" value="1"/>
</dbReference>
<feature type="domain" description="HYR" evidence="6">
    <location>
        <begin position="1076"/>
        <end position="1154"/>
    </location>
</feature>
<feature type="domain" description="HYR" evidence="6">
    <location>
        <begin position="426"/>
        <end position="508"/>
    </location>
</feature>
<feature type="domain" description="HYR" evidence="6">
    <location>
        <begin position="588"/>
        <end position="670"/>
    </location>
</feature>
<feature type="disulfide bond" evidence="2">
    <location>
        <begin position="1986"/>
        <end position="1995"/>
    </location>
</feature>
<dbReference type="PROSITE" id="PS01186">
    <property type="entry name" value="EGF_2"/>
    <property type="match status" value="1"/>
</dbReference>
<proteinExistence type="predicted"/>
<keyword evidence="3" id="KW-0812">Transmembrane</keyword>
<dbReference type="InterPro" id="IPR000082">
    <property type="entry name" value="SEA_dom"/>
</dbReference>
<feature type="domain" description="HYR" evidence="6">
    <location>
        <begin position="1724"/>
        <end position="1799"/>
    </location>
</feature>
<keyword evidence="8" id="KW-1185">Reference proteome</keyword>
<keyword evidence="3" id="KW-0472">Membrane</keyword>
<dbReference type="PANTHER" id="PTHR24273">
    <property type="entry name" value="FI04643P-RELATED"/>
    <property type="match status" value="1"/>
</dbReference>
<dbReference type="Gene3D" id="2.10.25.10">
    <property type="entry name" value="Laminin"/>
    <property type="match status" value="1"/>
</dbReference>
<keyword evidence="2" id="KW-0245">EGF-like domain</keyword>
<keyword evidence="3" id="KW-1133">Transmembrane helix</keyword>
<protein>
    <recommendedName>
        <fullName evidence="9">Hyalin</fullName>
    </recommendedName>
</protein>
<feature type="domain" description="HYR" evidence="6">
    <location>
        <begin position="1317"/>
        <end position="1399"/>
    </location>
</feature>
<dbReference type="GeneID" id="119742832"/>
<organism evidence="7 8">
    <name type="scientific">Patiria miniata</name>
    <name type="common">Bat star</name>
    <name type="synonym">Asterina miniata</name>
    <dbReference type="NCBI Taxonomy" id="46514"/>
    <lineage>
        <taxon>Eukaryota</taxon>
        <taxon>Metazoa</taxon>
        <taxon>Echinodermata</taxon>
        <taxon>Eleutherozoa</taxon>
        <taxon>Asterozoa</taxon>
        <taxon>Asteroidea</taxon>
        <taxon>Valvatacea</taxon>
        <taxon>Valvatida</taxon>
        <taxon>Asterinidae</taxon>
        <taxon>Patiria</taxon>
    </lineage>
</organism>
<feature type="domain" description="HYR" evidence="6">
    <location>
        <begin position="102"/>
        <end position="184"/>
    </location>
</feature>
<feature type="domain" description="HYR" evidence="6">
    <location>
        <begin position="185"/>
        <end position="263"/>
    </location>
</feature>
<dbReference type="InterPro" id="IPR000742">
    <property type="entry name" value="EGF"/>
</dbReference>
<accession>A0A914BFT1</accession>
<evidence type="ECO:0000256" key="1">
    <source>
        <dbReference type="ARBA" id="ARBA00022737"/>
    </source>
</evidence>
<feature type="domain" description="HYR" evidence="6">
    <location>
        <begin position="347"/>
        <end position="425"/>
    </location>
</feature>
<evidence type="ECO:0000256" key="2">
    <source>
        <dbReference type="PROSITE-ProRule" id="PRU00076"/>
    </source>
</evidence>
<feature type="domain" description="HYR" evidence="6">
    <location>
        <begin position="1155"/>
        <end position="1237"/>
    </location>
</feature>
<evidence type="ECO:0000259" key="6">
    <source>
        <dbReference type="PROSITE" id="PS50825"/>
    </source>
</evidence>
<feature type="domain" description="EGF-like" evidence="5">
    <location>
        <begin position="1958"/>
        <end position="1996"/>
    </location>
</feature>
<dbReference type="Pfam" id="PF02494">
    <property type="entry name" value="HYR"/>
    <property type="match status" value="22"/>
</dbReference>
<feature type="transmembrane region" description="Helical" evidence="3">
    <location>
        <begin position="2017"/>
        <end position="2046"/>
    </location>
</feature>
<dbReference type="CDD" id="cd00054">
    <property type="entry name" value="EGF_CA"/>
    <property type="match status" value="1"/>
</dbReference>
<dbReference type="PROSITE" id="PS50825">
    <property type="entry name" value="HYR"/>
    <property type="match status" value="21"/>
</dbReference>
<dbReference type="PROSITE" id="PS50024">
    <property type="entry name" value="SEA"/>
    <property type="match status" value="1"/>
</dbReference>
<dbReference type="InterPro" id="IPR013783">
    <property type="entry name" value="Ig-like_fold"/>
</dbReference>
<keyword evidence="2" id="KW-1015">Disulfide bond</keyword>
<dbReference type="Gene3D" id="2.60.40.10">
    <property type="entry name" value="Immunoglobulins"/>
    <property type="match status" value="16"/>
</dbReference>
<feature type="domain" description="SEA" evidence="4">
    <location>
        <begin position="1850"/>
        <end position="1962"/>
    </location>
</feature>
<dbReference type="SUPFAM" id="SSF57196">
    <property type="entry name" value="EGF/Laminin"/>
    <property type="match status" value="1"/>
</dbReference>
<feature type="domain" description="HYR" evidence="6">
    <location>
        <begin position="671"/>
        <end position="749"/>
    </location>
</feature>
<feature type="domain" description="HYR" evidence="6">
    <location>
        <begin position="750"/>
        <end position="832"/>
    </location>
</feature>
<feature type="domain" description="HYR" evidence="6">
    <location>
        <begin position="1562"/>
        <end position="1640"/>
    </location>
</feature>
<comment type="caution">
    <text evidence="2">Lacks conserved residue(s) required for the propagation of feature annotation.</text>
</comment>
<reference evidence="7" key="1">
    <citation type="submission" date="2022-11" db="UniProtKB">
        <authorList>
            <consortium name="EnsemblMetazoa"/>
        </authorList>
    </citation>
    <scope>IDENTIFICATION</scope>
</reference>
<dbReference type="EnsemblMetazoa" id="XM_038219016.1">
    <property type="protein sequence ID" value="XP_038074944.1"/>
    <property type="gene ID" value="LOC119742832"/>
</dbReference>
<evidence type="ECO:0000313" key="7">
    <source>
        <dbReference type="EnsemblMetazoa" id="XP_038074944.1"/>
    </source>
</evidence>
<dbReference type="RefSeq" id="XP_038074944.1">
    <property type="nucleotide sequence ID" value="XM_038219016.1"/>
</dbReference>